<gene>
    <name evidence="12" type="ORF">GSOID_T00015671001</name>
</gene>
<dbReference type="PROSITE" id="PS51313">
    <property type="entry name" value="VPS28_N"/>
    <property type="match status" value="1"/>
</dbReference>
<evidence type="ECO:0000256" key="3">
    <source>
        <dbReference type="ARBA" id="ARBA00022448"/>
    </source>
</evidence>
<evidence type="ECO:0000256" key="5">
    <source>
        <dbReference type="ARBA" id="ARBA00022927"/>
    </source>
</evidence>
<dbReference type="InterPro" id="IPR017899">
    <property type="entry name" value="VPS28_C"/>
</dbReference>
<evidence type="ECO:0000259" key="11">
    <source>
        <dbReference type="PROSITE" id="PS51313"/>
    </source>
</evidence>
<comment type="similarity">
    <text evidence="6">Belongs to the VPS28 family.</text>
</comment>
<feature type="compositionally biased region" description="Polar residues" evidence="8">
    <location>
        <begin position="84"/>
        <end position="94"/>
    </location>
</feature>
<dbReference type="GO" id="GO:0000813">
    <property type="term" value="C:ESCRT I complex"/>
    <property type="evidence" value="ECO:0007669"/>
    <property type="project" value="InterPro"/>
</dbReference>
<dbReference type="InterPro" id="IPR007143">
    <property type="entry name" value="Vps28"/>
</dbReference>
<evidence type="ECO:0000256" key="2">
    <source>
        <dbReference type="ARBA" id="ARBA00020968"/>
    </source>
</evidence>
<evidence type="ECO:0000256" key="8">
    <source>
        <dbReference type="SAM" id="MobiDB-lite"/>
    </source>
</evidence>
<evidence type="ECO:0000313" key="13">
    <source>
        <dbReference type="Proteomes" id="UP000001307"/>
    </source>
</evidence>
<comment type="subcellular location">
    <subcellularLocation>
        <location evidence="1">Endosome</location>
    </subcellularLocation>
</comment>
<dbReference type="PROSITE" id="PS50913">
    <property type="entry name" value="GRIP"/>
    <property type="match status" value="1"/>
</dbReference>
<accession>E4XNB5</accession>
<keyword evidence="3 6" id="KW-0813">Transport</keyword>
<dbReference type="EMBL" id="FN653082">
    <property type="protein sequence ID" value="CBY11353.1"/>
    <property type="molecule type" value="Genomic_DNA"/>
</dbReference>
<sequence>MSFFKGGNSISTRELAEKCELQEGQLKKTKTRLANLVAAYKTLQDEKNTLQESLAALASSSDPQKSEKSDEHEDSENGEESSDQNDAPDSSSADQAKIARLTSSLAQMSTERTKMQETFQNDRKKMKQEFEERLSKLEKEHEIAVSERKRYLEELTEYKNSTKERILAMEAETNASKITNRELQKQLNTERKKSDESKTTIIVLKEELKNLQRRSDEKSKQQASESKDNLTKQFDERLVHSKKKLAEKNTEIKNIKTRANDKISELSQTNSTLQKTVDELREKLKETVEANETKVSELEDRIAGVTNLCSELEREKSVEVQKTTAQKELIEQLRESQALSSASNSAQDEKQDYFKLFIQAQDDIKQLSLELEESKLKLVKKDEVEKSVSKAQPVGFADELKDEIKELKASLITVKREKEKLKQEIDSSSEEHRIKLESVKIAADQKKIDSENRANEKIAGFEADLAQMRERSQKILADKDNEIEILRKQNDGSEAEQSDSVGQLMLNGDANTDTALIMYAEQLARKDVEINTHRGRRNELESRIRQLQDKLSESQEEVHSFKEKIQAQERDDSPASKEYMRNLIVQFLAAPEGTKKKAMLSALETILQFSKIDVIMSLYQEVRLHENAREREEIENQAELYSIIKTLQELEKANIKDAISTKVYETQCSKLLVQYKTALPQSEISSVDEFVQKYRLDCRLAMARIREDRPITNRDNKGNQNVLIADVIAGFISLQDRIHLENYSKDSLYPELRELVVNLDRMTDVPEGIKESQKSWESQLRPMAASDEITDEQARQMLFDLEQSYNAFRQYLD</sequence>
<dbReference type="Pfam" id="PF03997">
    <property type="entry name" value="VPS28"/>
    <property type="match status" value="1"/>
</dbReference>
<feature type="region of interest" description="Disordered" evidence="8">
    <location>
        <begin position="52"/>
        <end position="132"/>
    </location>
</feature>
<dbReference type="PROSITE" id="PS51310">
    <property type="entry name" value="VPS28_C"/>
    <property type="match status" value="1"/>
</dbReference>
<evidence type="ECO:0000259" key="9">
    <source>
        <dbReference type="PROSITE" id="PS50913"/>
    </source>
</evidence>
<evidence type="ECO:0000313" key="12">
    <source>
        <dbReference type="EMBL" id="CBY11353.1"/>
    </source>
</evidence>
<dbReference type="Proteomes" id="UP000001307">
    <property type="component" value="Unassembled WGS sequence"/>
</dbReference>
<feature type="domain" description="GRIP" evidence="9">
    <location>
        <begin position="570"/>
        <end position="620"/>
    </location>
</feature>
<feature type="coiled-coil region" evidence="7">
    <location>
        <begin position="256"/>
        <end position="315"/>
    </location>
</feature>
<dbReference type="GO" id="GO:0043328">
    <property type="term" value="P:protein transport to vacuole involved in ubiquitin-dependent protein catabolic process via the multivesicular body sorting pathway"/>
    <property type="evidence" value="ECO:0007669"/>
    <property type="project" value="TreeGrafter"/>
</dbReference>
<feature type="coiled-coil region" evidence="7">
    <location>
        <begin position="357"/>
        <end position="496"/>
    </location>
</feature>
<dbReference type="Pfam" id="PF01465">
    <property type="entry name" value="GRIP"/>
    <property type="match status" value="1"/>
</dbReference>
<dbReference type="OrthoDB" id="2671at2759"/>
<dbReference type="InParanoid" id="E4XNB5"/>
<evidence type="ECO:0000256" key="6">
    <source>
        <dbReference type="PROSITE-ProRule" id="PRU00642"/>
    </source>
</evidence>
<feature type="compositionally biased region" description="Polar residues" evidence="8">
    <location>
        <begin position="101"/>
        <end position="110"/>
    </location>
</feature>
<evidence type="ECO:0000256" key="7">
    <source>
        <dbReference type="SAM" id="Coils"/>
    </source>
</evidence>
<keyword evidence="13" id="KW-1185">Reference proteome</keyword>
<keyword evidence="7" id="KW-0175">Coiled coil</keyword>
<feature type="compositionally biased region" description="Acidic residues" evidence="8">
    <location>
        <begin position="72"/>
        <end position="83"/>
    </location>
</feature>
<keyword evidence="5 6" id="KW-0653">Protein transport</keyword>
<feature type="domain" description="VPS28 N-terminal" evidence="11">
    <location>
        <begin position="611"/>
        <end position="715"/>
    </location>
</feature>
<dbReference type="InterPro" id="IPR000237">
    <property type="entry name" value="GRIP_dom"/>
</dbReference>
<dbReference type="InterPro" id="IPR037206">
    <property type="entry name" value="VPS28_C_sf"/>
</dbReference>
<feature type="compositionally biased region" description="Basic and acidic residues" evidence="8">
    <location>
        <begin position="111"/>
        <end position="132"/>
    </location>
</feature>
<dbReference type="InterPro" id="IPR038358">
    <property type="entry name" value="VPS28_N_sf"/>
</dbReference>
<evidence type="ECO:0000256" key="4">
    <source>
        <dbReference type="ARBA" id="ARBA00022753"/>
    </source>
</evidence>
<dbReference type="GO" id="GO:0044877">
    <property type="term" value="F:protein-containing complex binding"/>
    <property type="evidence" value="ECO:0007669"/>
    <property type="project" value="TreeGrafter"/>
</dbReference>
<feature type="region of interest" description="Disordered" evidence="8">
    <location>
        <begin position="211"/>
        <end position="250"/>
    </location>
</feature>
<dbReference type="SUPFAM" id="SSF140111">
    <property type="entry name" value="Endosomal sorting complex assembly domain"/>
    <property type="match status" value="1"/>
</dbReference>
<name>E4XNB5_OIKDI</name>
<dbReference type="InterPro" id="IPR017898">
    <property type="entry name" value="VPS28_N"/>
</dbReference>
<proteinExistence type="inferred from homology"/>
<dbReference type="PANTHER" id="PTHR12937">
    <property type="entry name" value="VACUOLAR PROTEIN SORTING 28, ISOFORM 2 VPS28"/>
    <property type="match status" value="1"/>
</dbReference>
<organism evidence="12">
    <name type="scientific">Oikopleura dioica</name>
    <name type="common">Tunicate</name>
    <dbReference type="NCBI Taxonomy" id="34765"/>
    <lineage>
        <taxon>Eukaryota</taxon>
        <taxon>Metazoa</taxon>
        <taxon>Chordata</taxon>
        <taxon>Tunicata</taxon>
        <taxon>Appendicularia</taxon>
        <taxon>Copelata</taxon>
        <taxon>Oikopleuridae</taxon>
        <taxon>Oikopleura</taxon>
    </lineage>
</organism>
<protein>
    <recommendedName>
        <fullName evidence="2">Vacuolar protein sorting-associated protein 28 homolog</fullName>
    </recommendedName>
</protein>
<dbReference type="Gene3D" id="1.20.120.1130">
    <property type="match status" value="1"/>
</dbReference>
<dbReference type="AlphaFoldDB" id="E4XNB5"/>
<evidence type="ECO:0000256" key="1">
    <source>
        <dbReference type="ARBA" id="ARBA00004177"/>
    </source>
</evidence>
<dbReference type="PANTHER" id="PTHR12937:SF0">
    <property type="entry name" value="VACUOLAR PROTEIN SORTING-ASSOCIATED PROTEIN 28 HOMOLOG"/>
    <property type="match status" value="1"/>
</dbReference>
<dbReference type="InterPro" id="IPR037202">
    <property type="entry name" value="ESCRT_assembly_dom"/>
</dbReference>
<evidence type="ECO:0000259" key="10">
    <source>
        <dbReference type="PROSITE" id="PS51310"/>
    </source>
</evidence>
<feature type="region of interest" description="Disordered" evidence="8">
    <location>
        <begin position="551"/>
        <end position="574"/>
    </location>
</feature>
<dbReference type="SUPFAM" id="SSF140427">
    <property type="entry name" value="VPS28 C-terminal domain-like"/>
    <property type="match status" value="1"/>
</dbReference>
<dbReference type="Gene3D" id="1.20.1440.200">
    <property type="match status" value="1"/>
</dbReference>
<reference evidence="12" key="1">
    <citation type="journal article" date="2010" name="Science">
        <title>Plasticity of animal genome architecture unmasked by rapid evolution of a pelagic tunicate.</title>
        <authorList>
            <person name="Denoeud F."/>
            <person name="Henriet S."/>
            <person name="Mungpakdee S."/>
            <person name="Aury J.M."/>
            <person name="Da Silva C."/>
            <person name="Brinkmann H."/>
            <person name="Mikhaleva J."/>
            <person name="Olsen L.C."/>
            <person name="Jubin C."/>
            <person name="Canestro C."/>
            <person name="Bouquet J.M."/>
            <person name="Danks G."/>
            <person name="Poulain J."/>
            <person name="Campsteijn C."/>
            <person name="Adamski M."/>
            <person name="Cross I."/>
            <person name="Yadetie F."/>
            <person name="Muffato M."/>
            <person name="Louis A."/>
            <person name="Butcher S."/>
            <person name="Tsagkogeorga G."/>
            <person name="Konrad A."/>
            <person name="Singh S."/>
            <person name="Jensen M.F."/>
            <person name="Cong E.H."/>
            <person name="Eikeseth-Otteraa H."/>
            <person name="Noel B."/>
            <person name="Anthouard V."/>
            <person name="Porcel B.M."/>
            <person name="Kachouri-Lafond R."/>
            <person name="Nishino A."/>
            <person name="Ugolini M."/>
            <person name="Chourrout P."/>
            <person name="Nishida H."/>
            <person name="Aasland R."/>
            <person name="Huzurbazar S."/>
            <person name="Westhof E."/>
            <person name="Delsuc F."/>
            <person name="Lehrach H."/>
            <person name="Reinhardt R."/>
            <person name="Weissenbach J."/>
            <person name="Roy S.W."/>
            <person name="Artiguenave F."/>
            <person name="Postlethwait J.H."/>
            <person name="Manak J.R."/>
            <person name="Thompson E.M."/>
            <person name="Jaillon O."/>
            <person name="Du Pasquier L."/>
            <person name="Boudinot P."/>
            <person name="Liberles D.A."/>
            <person name="Volff J.N."/>
            <person name="Philippe H."/>
            <person name="Lenhard B."/>
            <person name="Roest Crollius H."/>
            <person name="Wincker P."/>
            <person name="Chourrout D."/>
        </authorList>
    </citation>
    <scope>NUCLEOTIDE SEQUENCE [LARGE SCALE GENOMIC DNA]</scope>
</reference>
<feature type="domain" description="VPS28 C-terminal" evidence="10">
    <location>
        <begin position="719"/>
        <end position="813"/>
    </location>
</feature>
<keyword evidence="4" id="KW-0967">Endosome</keyword>